<evidence type="ECO:0000256" key="1">
    <source>
        <dbReference type="RuleBase" id="RU410713"/>
    </source>
</evidence>
<dbReference type="Gene3D" id="1.10.238.200">
    <property type="entry name" value="Cullin, PONY binding domain"/>
    <property type="match status" value="1"/>
</dbReference>
<dbReference type="Gene3D" id="1.10.238.10">
    <property type="entry name" value="EF-hand"/>
    <property type="match status" value="1"/>
</dbReference>
<feature type="domain" description="DCUN1" evidence="3">
    <location>
        <begin position="57"/>
        <end position="260"/>
    </location>
</feature>
<comment type="caution">
    <text evidence="4">The sequence shown here is derived from an EMBL/GenBank/DDBJ whole genome shotgun (WGS) entry which is preliminary data.</text>
</comment>
<reference evidence="4 5" key="1">
    <citation type="submission" date="2024-01" db="EMBL/GenBank/DDBJ databases">
        <title>Complete genome of Cladobotryum mycophilum ATHUM6906.</title>
        <authorList>
            <person name="Christinaki A.C."/>
            <person name="Myridakis A.I."/>
            <person name="Kouvelis V.N."/>
        </authorList>
    </citation>
    <scope>NUCLEOTIDE SEQUENCE [LARGE SCALE GENOMIC DNA]</scope>
    <source>
        <strain evidence="4 5">ATHUM6906</strain>
    </source>
</reference>
<organism evidence="4 5">
    <name type="scientific">Cladobotryum mycophilum</name>
    <dbReference type="NCBI Taxonomy" id="491253"/>
    <lineage>
        <taxon>Eukaryota</taxon>
        <taxon>Fungi</taxon>
        <taxon>Dikarya</taxon>
        <taxon>Ascomycota</taxon>
        <taxon>Pezizomycotina</taxon>
        <taxon>Sordariomycetes</taxon>
        <taxon>Hypocreomycetidae</taxon>
        <taxon>Hypocreales</taxon>
        <taxon>Hypocreaceae</taxon>
        <taxon>Cladobotryum</taxon>
    </lineage>
</organism>
<evidence type="ECO:0000259" key="3">
    <source>
        <dbReference type="PROSITE" id="PS51229"/>
    </source>
</evidence>
<gene>
    <name evidence="4" type="ORF">PT974_04901</name>
</gene>
<dbReference type="InterPro" id="IPR042460">
    <property type="entry name" value="DCN1-like_PONY"/>
</dbReference>
<dbReference type="Proteomes" id="UP001338125">
    <property type="component" value="Unassembled WGS sequence"/>
</dbReference>
<feature type="region of interest" description="Disordered" evidence="2">
    <location>
        <begin position="22"/>
        <end position="58"/>
    </location>
</feature>
<evidence type="ECO:0000313" key="5">
    <source>
        <dbReference type="Proteomes" id="UP001338125"/>
    </source>
</evidence>
<comment type="function">
    <text evidence="1">Neddylation of cullins play an essential role in the regulation of SCF-type complexes activity.</text>
</comment>
<sequence length="276" mass="31302">MLGWKGVKQHLPSKVSKVIPLLSSSKKNKDKQVAQGPVKGQLPRYFASNSESKGPSPLETKLESMFDLLRDEKSDEKDKLELESTMGYLGKNLAVNLENAELFVVVELVQAPTVGEITRKGYVDGWKSTGVAASHQDHGAHIRKLISSLSTDTTLFKKVYRYAFVAGRDKDQKALSLENATVYWAMLFSAPGMLWQSKNHDWLELWQTFLSEKWTRSVNRDMWNMTLEFALKSITDETLSFWNEDGAWPSVIDDFVAWCREKGIAKVESMEVDESE</sequence>
<proteinExistence type="predicted"/>
<name>A0ABR0SR76_9HYPO</name>
<dbReference type="InterPro" id="IPR005176">
    <property type="entry name" value="PONY_dom"/>
</dbReference>
<dbReference type="PROSITE" id="PS51229">
    <property type="entry name" value="DCUN1"/>
    <property type="match status" value="1"/>
</dbReference>
<dbReference type="PANTHER" id="PTHR12281">
    <property type="entry name" value="RP42 RELATED"/>
    <property type="match status" value="1"/>
</dbReference>
<dbReference type="InterPro" id="IPR014764">
    <property type="entry name" value="DCN-prot"/>
</dbReference>
<dbReference type="PANTHER" id="PTHR12281:SF31">
    <property type="entry name" value="DCN1-LIKE PROTEIN 3"/>
    <property type="match status" value="1"/>
</dbReference>
<protein>
    <recommendedName>
        <fullName evidence="1">Defective in cullin neddylation protein</fullName>
    </recommendedName>
</protein>
<keyword evidence="5" id="KW-1185">Reference proteome</keyword>
<dbReference type="Pfam" id="PF03556">
    <property type="entry name" value="Cullin_binding"/>
    <property type="match status" value="1"/>
</dbReference>
<dbReference type="EMBL" id="JAVFKD010000010">
    <property type="protein sequence ID" value="KAK5994427.1"/>
    <property type="molecule type" value="Genomic_DNA"/>
</dbReference>
<accession>A0ABR0SR76</accession>
<evidence type="ECO:0000313" key="4">
    <source>
        <dbReference type="EMBL" id="KAK5994427.1"/>
    </source>
</evidence>
<evidence type="ECO:0000256" key="2">
    <source>
        <dbReference type="SAM" id="MobiDB-lite"/>
    </source>
</evidence>